<keyword evidence="5" id="KW-0547">Nucleotide-binding</keyword>
<comment type="catalytic activity">
    <reaction evidence="9">
        <text>a 3'-end 3'-phospho-ribonucleotide-RNA + a 5'-end dephospho-ribonucleoside-RNA + GTP = a ribonucleotidyl-ribonucleotide-RNA + GMP + diphosphate</text>
        <dbReference type="Rhea" id="RHEA:68076"/>
        <dbReference type="Rhea" id="RHEA-COMP:10463"/>
        <dbReference type="Rhea" id="RHEA-COMP:13936"/>
        <dbReference type="Rhea" id="RHEA-COMP:17355"/>
        <dbReference type="ChEBI" id="CHEBI:33019"/>
        <dbReference type="ChEBI" id="CHEBI:37565"/>
        <dbReference type="ChEBI" id="CHEBI:58115"/>
        <dbReference type="ChEBI" id="CHEBI:83062"/>
        <dbReference type="ChEBI" id="CHEBI:138284"/>
        <dbReference type="ChEBI" id="CHEBI:173118"/>
        <dbReference type="EC" id="6.5.1.8"/>
    </reaction>
</comment>
<keyword evidence="6" id="KW-0692">RNA repair</keyword>
<proteinExistence type="predicted"/>
<dbReference type="EMBL" id="JBHSYQ010000008">
    <property type="protein sequence ID" value="MFC6998879.1"/>
    <property type="molecule type" value="Genomic_DNA"/>
</dbReference>
<evidence type="ECO:0000256" key="5">
    <source>
        <dbReference type="ARBA" id="ARBA00022741"/>
    </source>
</evidence>
<organism evidence="10 11">
    <name type="scientific">Rufibacter roseus</name>
    <dbReference type="NCBI Taxonomy" id="1567108"/>
    <lineage>
        <taxon>Bacteria</taxon>
        <taxon>Pseudomonadati</taxon>
        <taxon>Bacteroidota</taxon>
        <taxon>Cytophagia</taxon>
        <taxon>Cytophagales</taxon>
        <taxon>Hymenobacteraceae</taxon>
        <taxon>Rufibacter</taxon>
    </lineage>
</organism>
<evidence type="ECO:0000313" key="11">
    <source>
        <dbReference type="Proteomes" id="UP001596405"/>
    </source>
</evidence>
<dbReference type="SUPFAM" id="SSF103365">
    <property type="entry name" value="Hypothetical protein PH1602"/>
    <property type="match status" value="1"/>
</dbReference>
<evidence type="ECO:0000256" key="6">
    <source>
        <dbReference type="ARBA" id="ARBA00022800"/>
    </source>
</evidence>
<dbReference type="InterPro" id="IPR001233">
    <property type="entry name" value="RtcB"/>
</dbReference>
<comment type="cofactor">
    <cofactor evidence="1">
        <name>Mn(2+)</name>
        <dbReference type="ChEBI" id="CHEBI:29035"/>
    </cofactor>
</comment>
<gene>
    <name evidence="10" type="ORF">ACFQHR_14675</name>
</gene>
<name>A0ABW2DQB0_9BACT</name>
<dbReference type="PANTHER" id="PTHR43749">
    <property type="entry name" value="RNA-SPLICING LIGASE RTCB"/>
    <property type="match status" value="1"/>
</dbReference>
<dbReference type="InterPro" id="IPR036025">
    <property type="entry name" value="RtcB-like_sf"/>
</dbReference>
<comment type="caution">
    <text evidence="10">The sequence shown here is derived from an EMBL/GenBank/DDBJ whole genome shotgun (WGS) entry which is preliminary data.</text>
</comment>
<evidence type="ECO:0000256" key="7">
    <source>
        <dbReference type="ARBA" id="ARBA00023134"/>
    </source>
</evidence>
<evidence type="ECO:0000256" key="8">
    <source>
        <dbReference type="ARBA" id="ARBA00023211"/>
    </source>
</evidence>
<evidence type="ECO:0000256" key="9">
    <source>
        <dbReference type="ARBA" id="ARBA00047746"/>
    </source>
</evidence>
<dbReference type="GO" id="GO:0170057">
    <property type="term" value="F:RNA ligase (GTP) activity"/>
    <property type="evidence" value="ECO:0007669"/>
    <property type="project" value="UniProtKB-EC"/>
</dbReference>
<dbReference type="InterPro" id="IPR052915">
    <property type="entry name" value="RtcB-like"/>
</dbReference>
<keyword evidence="11" id="KW-1185">Reference proteome</keyword>
<keyword evidence="7" id="KW-0342">GTP-binding</keyword>
<dbReference type="EC" id="6.5.1.8" evidence="2"/>
<sequence>MANETLTGKDLLALGFPEGKAIGVTLKLLQAHFAATPLEEQLLLLAQVLANPAEYLAHPVLADLAEALTAPKAPGIIPLHDAPIPFTTYGVEGIESGAKRQMVTAMRLPVAVAGALMPDAHQGYGLPIGGVLATRNAIIPYAVGVDIGCRMCLTLYPAPATLITEQRDQLKKILVDNTRFGRATFQKPQEHAVIDRAEFMEIPVLRGLKDRAFSQLGSSGGGNHFVEFGAVTLSDAQNEFGLPVGEYLGILSHSGSRGLGAQIAGHYTKLAMAQTPLPQEARHLAWLDLDTEAGQEYWLAMNLAGDYASACHHQIHARLAQALALEPLALVENHHNFAWRELDAQGREVIVHRKGATPAGLGVLGIIPGSMTAPGFIVRGRGVAASVNSASHGAGRQMSRTQAQNTLSPALVQQHLQAAGIDLIGSGLDEAPMAYKDIHQVMAAQQELVDVVGTFTPKIVRMCGNEKYLEGE</sequence>
<protein>
    <recommendedName>
        <fullName evidence="2">3'-phosphate/5'-hydroxy nucleic acid ligase</fullName>
        <ecNumber evidence="2">6.5.1.8</ecNumber>
    </recommendedName>
</protein>
<dbReference type="Proteomes" id="UP001596405">
    <property type="component" value="Unassembled WGS sequence"/>
</dbReference>
<evidence type="ECO:0000256" key="1">
    <source>
        <dbReference type="ARBA" id="ARBA00001936"/>
    </source>
</evidence>
<reference evidence="11" key="1">
    <citation type="journal article" date="2019" name="Int. J. Syst. Evol. Microbiol.">
        <title>The Global Catalogue of Microorganisms (GCM) 10K type strain sequencing project: providing services to taxonomists for standard genome sequencing and annotation.</title>
        <authorList>
            <consortium name="The Broad Institute Genomics Platform"/>
            <consortium name="The Broad Institute Genome Sequencing Center for Infectious Disease"/>
            <person name="Wu L."/>
            <person name="Ma J."/>
        </authorList>
    </citation>
    <scope>NUCLEOTIDE SEQUENCE [LARGE SCALE GENOMIC DNA]</scope>
    <source>
        <strain evidence="11">CGMCC 4.7393</strain>
    </source>
</reference>
<dbReference type="Pfam" id="PF01139">
    <property type="entry name" value="RtcB"/>
    <property type="match status" value="2"/>
</dbReference>
<accession>A0ABW2DQB0</accession>
<dbReference type="RefSeq" id="WP_066625125.1">
    <property type="nucleotide sequence ID" value="NZ_JBHSYQ010000008.1"/>
</dbReference>
<evidence type="ECO:0000256" key="4">
    <source>
        <dbReference type="ARBA" id="ARBA00022723"/>
    </source>
</evidence>
<dbReference type="PANTHER" id="PTHR43749:SF2">
    <property type="entry name" value="RNA-SPLICING LIGASE RTCB"/>
    <property type="match status" value="1"/>
</dbReference>
<evidence type="ECO:0000256" key="2">
    <source>
        <dbReference type="ARBA" id="ARBA00012726"/>
    </source>
</evidence>
<evidence type="ECO:0000313" key="10">
    <source>
        <dbReference type="EMBL" id="MFC6998879.1"/>
    </source>
</evidence>
<keyword evidence="3 10" id="KW-0436">Ligase</keyword>
<dbReference type="Gene3D" id="3.90.1860.10">
    <property type="entry name" value="tRNA-splicing ligase RtcB"/>
    <property type="match status" value="1"/>
</dbReference>
<keyword evidence="4" id="KW-0479">Metal-binding</keyword>
<keyword evidence="8" id="KW-0464">Manganese</keyword>
<evidence type="ECO:0000256" key="3">
    <source>
        <dbReference type="ARBA" id="ARBA00022598"/>
    </source>
</evidence>